<keyword evidence="4" id="KW-0808">Transferase</keyword>
<reference evidence="5" key="1">
    <citation type="journal article" date="2019" name="Int. J. Syst. Evol. Microbiol.">
        <title>The Global Catalogue of Microorganisms (GCM) 10K type strain sequencing project: providing services to taxonomists for standard genome sequencing and annotation.</title>
        <authorList>
            <consortium name="The Broad Institute Genomics Platform"/>
            <consortium name="The Broad Institute Genome Sequencing Center for Infectious Disease"/>
            <person name="Wu L."/>
            <person name="Ma J."/>
        </authorList>
    </citation>
    <scope>NUCLEOTIDE SEQUENCE [LARGE SCALE GENOMIC DNA]</scope>
    <source>
        <strain evidence="5">LMG 24813</strain>
    </source>
</reference>
<dbReference type="Proteomes" id="UP001595848">
    <property type="component" value="Unassembled WGS sequence"/>
</dbReference>
<keyword evidence="5" id="KW-1185">Reference proteome</keyword>
<evidence type="ECO:0000259" key="3">
    <source>
        <dbReference type="Pfam" id="PF12804"/>
    </source>
</evidence>
<comment type="caution">
    <text evidence="4">The sequence shown here is derived from an EMBL/GenBank/DDBJ whole genome shotgun (WGS) entry which is preliminary data.</text>
</comment>
<dbReference type="CDD" id="cd04182">
    <property type="entry name" value="GT_2_like_f"/>
    <property type="match status" value="1"/>
</dbReference>
<name>A0ABV8NUM5_9BURK</name>
<dbReference type="PANTHER" id="PTHR43777:SF1">
    <property type="entry name" value="MOLYBDENUM COFACTOR CYTIDYLYLTRANSFERASE"/>
    <property type="match status" value="1"/>
</dbReference>
<organism evidence="4 5">
    <name type="scientific">Candidimonas humi</name>
    <dbReference type="NCBI Taxonomy" id="683355"/>
    <lineage>
        <taxon>Bacteria</taxon>
        <taxon>Pseudomonadati</taxon>
        <taxon>Pseudomonadota</taxon>
        <taxon>Betaproteobacteria</taxon>
        <taxon>Burkholderiales</taxon>
        <taxon>Alcaligenaceae</taxon>
        <taxon>Candidimonas</taxon>
    </lineage>
</organism>
<dbReference type="GO" id="GO:0016740">
    <property type="term" value="F:transferase activity"/>
    <property type="evidence" value="ECO:0007669"/>
    <property type="project" value="UniProtKB-KW"/>
</dbReference>
<gene>
    <name evidence="4" type="ORF">ACFOY1_04100</name>
</gene>
<evidence type="ECO:0000313" key="4">
    <source>
        <dbReference type="EMBL" id="MFC4200129.1"/>
    </source>
</evidence>
<accession>A0ABV8NUM5</accession>
<feature type="region of interest" description="Disordered" evidence="2">
    <location>
        <begin position="1"/>
        <end position="25"/>
    </location>
</feature>
<evidence type="ECO:0000256" key="1">
    <source>
        <dbReference type="ARBA" id="ARBA00022842"/>
    </source>
</evidence>
<dbReference type="RefSeq" id="WP_217965111.1">
    <property type="nucleotide sequence ID" value="NZ_JAHTBN010000005.1"/>
</dbReference>
<evidence type="ECO:0000256" key="2">
    <source>
        <dbReference type="SAM" id="MobiDB-lite"/>
    </source>
</evidence>
<dbReference type="PANTHER" id="PTHR43777">
    <property type="entry name" value="MOLYBDENUM COFACTOR CYTIDYLYLTRANSFERASE"/>
    <property type="match status" value="1"/>
</dbReference>
<protein>
    <submittedName>
        <fullName evidence="4">NTP transferase domain-containing protein</fullName>
    </submittedName>
</protein>
<dbReference type="InterPro" id="IPR025877">
    <property type="entry name" value="MobA-like_NTP_Trfase"/>
</dbReference>
<evidence type="ECO:0000313" key="5">
    <source>
        <dbReference type="Proteomes" id="UP001595848"/>
    </source>
</evidence>
<feature type="domain" description="MobA-like NTP transferase" evidence="3">
    <location>
        <begin position="30"/>
        <end position="184"/>
    </location>
</feature>
<sequence>MSTGNRQVSEWPRTGRQTGRQSAAPAGAAAIMLAAGRARRYGRDKRLETVGAMPMFLHAALQLQRIADTLVVLRPGDEQQARLLAEHGVDSVYCPQAELGMGHSLACGIAQRRGAAGWFVMPADMPFIRPATLDALARAAAEHELAAPVYQGRRGHPVWFARRYLPQLLVLAGDQGARAILEAEAPRLVAVDDPGCVWDVDQPEDLERMLRKGGTPGRRD</sequence>
<proteinExistence type="predicted"/>
<dbReference type="EMBL" id="JBHSBV010000001">
    <property type="protein sequence ID" value="MFC4200129.1"/>
    <property type="molecule type" value="Genomic_DNA"/>
</dbReference>
<keyword evidence="1" id="KW-0460">Magnesium</keyword>
<dbReference type="Pfam" id="PF12804">
    <property type="entry name" value="NTP_transf_3"/>
    <property type="match status" value="1"/>
</dbReference>